<reference evidence="3" key="1">
    <citation type="submission" date="2019-05" db="EMBL/GenBank/DDBJ databases">
        <title>Whole genome sequencing of Pseudanabaena catenata USMAC16.</title>
        <authorList>
            <person name="Khan Z."/>
            <person name="Omar W.M."/>
            <person name="Convey P."/>
            <person name="Merican F."/>
            <person name="Najimudin N."/>
        </authorList>
    </citation>
    <scope>NUCLEOTIDE SEQUENCE</scope>
    <source>
        <strain evidence="3">USMAC16</strain>
    </source>
</reference>
<evidence type="ECO:0008006" key="5">
    <source>
        <dbReference type="Google" id="ProtNLM"/>
    </source>
</evidence>
<dbReference type="AlphaFoldDB" id="A0A9X4M8I0"/>
<accession>A0A9X4M8I0</accession>
<dbReference type="RefSeq" id="WP_009625749.1">
    <property type="nucleotide sequence ID" value="NZ_VBTY01000019.1"/>
</dbReference>
<feature type="compositionally biased region" description="Polar residues" evidence="1">
    <location>
        <begin position="208"/>
        <end position="226"/>
    </location>
</feature>
<keyword evidence="4" id="KW-1185">Reference proteome</keyword>
<feature type="signal peptide" evidence="2">
    <location>
        <begin position="1"/>
        <end position="25"/>
    </location>
</feature>
<organism evidence="3 4">
    <name type="scientific">Pseudanabaena catenata USMAC16</name>
    <dbReference type="NCBI Taxonomy" id="1855837"/>
    <lineage>
        <taxon>Bacteria</taxon>
        <taxon>Bacillati</taxon>
        <taxon>Cyanobacteriota</taxon>
        <taxon>Cyanophyceae</taxon>
        <taxon>Pseudanabaenales</taxon>
        <taxon>Pseudanabaenaceae</taxon>
        <taxon>Pseudanabaena</taxon>
    </lineage>
</organism>
<evidence type="ECO:0000313" key="3">
    <source>
        <dbReference type="EMBL" id="MDG3493700.1"/>
    </source>
</evidence>
<evidence type="ECO:0000256" key="1">
    <source>
        <dbReference type="SAM" id="MobiDB-lite"/>
    </source>
</evidence>
<proteinExistence type="predicted"/>
<gene>
    <name evidence="3" type="ORF">FEV09_03940</name>
</gene>
<evidence type="ECO:0000256" key="2">
    <source>
        <dbReference type="SAM" id="SignalP"/>
    </source>
</evidence>
<dbReference type="EMBL" id="VBTY01000019">
    <property type="protein sequence ID" value="MDG3493700.1"/>
    <property type="molecule type" value="Genomic_DNA"/>
</dbReference>
<feature type="region of interest" description="Disordered" evidence="1">
    <location>
        <begin position="152"/>
        <end position="237"/>
    </location>
</feature>
<sequence length="341" mass="36750">MKIFRLPLQKRLALFFTGLCIFALATPQLAPVSAQSVQATVQEILDGNQVFIQNRRASVNDIANQQQQVRTGDSRTALKFNSGAVARLSANSVLTIGQCARLRQGTILINGAVNACSSSITTGVRGTTYLLAVDTSGNQMVKVLEGEVVVKRSANPEVEPETQPTTKPTNTKPTNTKPTIDSSSTETDSRTSVTPKVKQFSAPPTTPPSNNGNRPVLPQTNPQDSQPLDPLNGQLLNDKPILKIDPNLNSGTQLSEIVLKAGEKVEVDPIGALGIIQKLSENEFVQLLQSELFKGFTNQIPGINKVRDVFNGLFPGANFPISLPNIPTPNIPNIPIPRFPF</sequence>
<protein>
    <recommendedName>
        <fullName evidence="5">FecR protein domain-containing protein</fullName>
    </recommendedName>
</protein>
<dbReference type="Proteomes" id="UP001152872">
    <property type="component" value="Unassembled WGS sequence"/>
</dbReference>
<feature type="chain" id="PRO_5040725595" description="FecR protein domain-containing protein" evidence="2">
    <location>
        <begin position="26"/>
        <end position="341"/>
    </location>
</feature>
<keyword evidence="2" id="KW-0732">Signal</keyword>
<feature type="compositionally biased region" description="Low complexity" evidence="1">
    <location>
        <begin position="155"/>
        <end position="194"/>
    </location>
</feature>
<evidence type="ECO:0000313" key="4">
    <source>
        <dbReference type="Proteomes" id="UP001152872"/>
    </source>
</evidence>
<name>A0A9X4M8I0_9CYAN</name>
<comment type="caution">
    <text evidence="3">The sequence shown here is derived from an EMBL/GenBank/DDBJ whole genome shotgun (WGS) entry which is preliminary data.</text>
</comment>